<organism evidence="1 2">
    <name type="scientific">Sphaerobacter thermophilus (strain ATCC 49802 / DSM 20745 / KCCM 41009 / NCIMB 13125 / S 6022)</name>
    <dbReference type="NCBI Taxonomy" id="479434"/>
    <lineage>
        <taxon>Bacteria</taxon>
        <taxon>Pseudomonadati</taxon>
        <taxon>Thermomicrobiota</taxon>
        <taxon>Thermomicrobia</taxon>
        <taxon>Sphaerobacterales</taxon>
        <taxon>Sphaerobacterineae</taxon>
        <taxon>Sphaerobacteraceae</taxon>
        <taxon>Sphaerobacter</taxon>
    </lineage>
</organism>
<gene>
    <name evidence="1" type="ordered locus">Sthe_0759</name>
</gene>
<accession>D1C1S9</accession>
<sequence length="97" mass="10720">MEVVSGDAAGVTLLDPPEVVCVATTRDPAQVARWREKLERANMPVRTQTISVSQPGQPREVVYLLYVRPCDEEAAVQLIGSQPGLPIFPLAHLRQTW</sequence>
<name>D1C1S9_SPHTD</name>
<keyword evidence="2" id="KW-1185">Reference proteome</keyword>
<dbReference type="InParanoid" id="D1C1S9"/>
<evidence type="ECO:0000313" key="2">
    <source>
        <dbReference type="Proteomes" id="UP000002027"/>
    </source>
</evidence>
<dbReference type="AlphaFoldDB" id="D1C1S9"/>
<dbReference type="Proteomes" id="UP000002027">
    <property type="component" value="Chromosome 1"/>
</dbReference>
<protein>
    <submittedName>
        <fullName evidence="1">Uncharacterized protein</fullName>
    </submittedName>
</protein>
<reference evidence="2" key="1">
    <citation type="submission" date="2009-11" db="EMBL/GenBank/DDBJ databases">
        <title>The complete chromosome 1 of Sphaerobacter thermophilus DSM 20745.</title>
        <authorList>
            <person name="Lucas S."/>
            <person name="Copeland A."/>
            <person name="Lapidus A."/>
            <person name="Glavina del Rio T."/>
            <person name="Dalin E."/>
            <person name="Tice H."/>
            <person name="Bruce D."/>
            <person name="Goodwin L."/>
            <person name="Pitluck S."/>
            <person name="Kyrpides N."/>
            <person name="Mavromatis K."/>
            <person name="Ivanova N."/>
            <person name="Mikhailova N."/>
            <person name="LaButti K.M."/>
            <person name="Clum A."/>
            <person name="Sun H.I."/>
            <person name="Brettin T."/>
            <person name="Detter J.C."/>
            <person name="Han C."/>
            <person name="Larimer F."/>
            <person name="Land M."/>
            <person name="Hauser L."/>
            <person name="Markowitz V."/>
            <person name="Cheng J.F."/>
            <person name="Hugenholtz P."/>
            <person name="Woyke T."/>
            <person name="Wu D."/>
            <person name="Steenblock K."/>
            <person name="Schneider S."/>
            <person name="Pukall R."/>
            <person name="Goeker M."/>
            <person name="Klenk H.P."/>
            <person name="Eisen J.A."/>
        </authorList>
    </citation>
    <scope>NUCLEOTIDE SEQUENCE [LARGE SCALE GENOMIC DNA]</scope>
    <source>
        <strain evidence="2">ATCC 49802 / DSM 20745 / S 6022</strain>
    </source>
</reference>
<dbReference type="EMBL" id="CP001823">
    <property type="protein sequence ID" value="ACZ38196.1"/>
    <property type="molecule type" value="Genomic_DNA"/>
</dbReference>
<dbReference type="HOGENOM" id="CLU_2345256_0_0_0"/>
<proteinExistence type="predicted"/>
<evidence type="ECO:0000313" key="1">
    <source>
        <dbReference type="EMBL" id="ACZ38196.1"/>
    </source>
</evidence>
<reference evidence="1 2" key="2">
    <citation type="journal article" date="2010" name="Stand. Genomic Sci.">
        <title>Complete genome sequence of Desulfohalobium retbaense type strain (HR(100)).</title>
        <authorList>
            <person name="Spring S."/>
            <person name="Nolan M."/>
            <person name="Lapidus A."/>
            <person name="Glavina Del Rio T."/>
            <person name="Copeland A."/>
            <person name="Tice H."/>
            <person name="Cheng J.F."/>
            <person name="Lucas S."/>
            <person name="Land M."/>
            <person name="Chen F."/>
            <person name="Bruce D."/>
            <person name="Goodwin L."/>
            <person name="Pitluck S."/>
            <person name="Ivanova N."/>
            <person name="Mavromatis K."/>
            <person name="Mikhailova N."/>
            <person name="Pati A."/>
            <person name="Chen A."/>
            <person name="Palaniappan K."/>
            <person name="Hauser L."/>
            <person name="Chang Y.J."/>
            <person name="Jeffries C.D."/>
            <person name="Munk C."/>
            <person name="Kiss H."/>
            <person name="Chain P."/>
            <person name="Han C."/>
            <person name="Brettin T."/>
            <person name="Detter J.C."/>
            <person name="Schuler E."/>
            <person name="Goker M."/>
            <person name="Rohde M."/>
            <person name="Bristow J."/>
            <person name="Eisen J.A."/>
            <person name="Markowitz V."/>
            <person name="Hugenholtz P."/>
            <person name="Kyrpides N.C."/>
            <person name="Klenk H.P."/>
        </authorList>
    </citation>
    <scope>NUCLEOTIDE SEQUENCE [LARGE SCALE GENOMIC DNA]</scope>
    <source>
        <strain evidence="2">ATCC 49802 / DSM 20745 / S 6022</strain>
    </source>
</reference>
<dbReference type="KEGG" id="sti:Sthe_0759"/>
<dbReference type="RefSeq" id="WP_012871243.1">
    <property type="nucleotide sequence ID" value="NC_013523.1"/>
</dbReference>